<accession>A0A438BUA6</accession>
<gene>
    <name evidence="1" type="ORF">CK203_083894</name>
</gene>
<comment type="caution">
    <text evidence="1">The sequence shown here is derived from an EMBL/GenBank/DDBJ whole genome shotgun (WGS) entry which is preliminary data.</text>
</comment>
<dbReference type="Proteomes" id="UP000288805">
    <property type="component" value="Unassembled WGS sequence"/>
</dbReference>
<dbReference type="EMBL" id="QGNW01002616">
    <property type="protein sequence ID" value="RVW14581.1"/>
    <property type="molecule type" value="Genomic_DNA"/>
</dbReference>
<name>A0A438BUA6_VITVI</name>
<dbReference type="AlphaFoldDB" id="A0A438BUA6"/>
<reference evidence="1 2" key="1">
    <citation type="journal article" date="2018" name="PLoS Genet.">
        <title>Population sequencing reveals clonal diversity and ancestral inbreeding in the grapevine cultivar Chardonnay.</title>
        <authorList>
            <person name="Roach M.J."/>
            <person name="Johnson D.L."/>
            <person name="Bohlmann J."/>
            <person name="van Vuuren H.J."/>
            <person name="Jones S.J."/>
            <person name="Pretorius I.S."/>
            <person name="Schmidt S.A."/>
            <person name="Borneman A.R."/>
        </authorList>
    </citation>
    <scope>NUCLEOTIDE SEQUENCE [LARGE SCALE GENOMIC DNA]</scope>
    <source>
        <strain evidence="2">cv. Chardonnay</strain>
        <tissue evidence="1">Leaf</tissue>
    </source>
</reference>
<evidence type="ECO:0000313" key="2">
    <source>
        <dbReference type="Proteomes" id="UP000288805"/>
    </source>
</evidence>
<protein>
    <submittedName>
        <fullName evidence="1">Uncharacterized protein</fullName>
    </submittedName>
</protein>
<sequence length="328" mass="35210">MVQRQECSRNFVNSCGIRLHCEASLVGSPTMAIGEGGGLVLERSKRCSLSIMPDRRREIKVGSDFASSSNAWKDMSVVEKQDDGGSQLGVKEGFKGVTPCKDEGPLRMALVDVTMEEEVVESLRSSKVGVQVNGFGDDREGVVFSKEWSNSSLTFLNKWLGMEGASIGVLMVRSQVMGIFLGLGAKEAKWVAQLVRVDTAKCGLSKWYMVLSSNPVVDDTLNLPGIVADSSAYDQSKRLRTGGDYTHTGYSSPSPFHPPPAPVWGPHGYMAPAPPPYDPYGAYPVPPVPMPAPAPVPAPSSYVPVQNDLSQDLAFGQVVGQNEGPSVM</sequence>
<evidence type="ECO:0000313" key="1">
    <source>
        <dbReference type="EMBL" id="RVW14581.1"/>
    </source>
</evidence>
<organism evidence="1 2">
    <name type="scientific">Vitis vinifera</name>
    <name type="common">Grape</name>
    <dbReference type="NCBI Taxonomy" id="29760"/>
    <lineage>
        <taxon>Eukaryota</taxon>
        <taxon>Viridiplantae</taxon>
        <taxon>Streptophyta</taxon>
        <taxon>Embryophyta</taxon>
        <taxon>Tracheophyta</taxon>
        <taxon>Spermatophyta</taxon>
        <taxon>Magnoliopsida</taxon>
        <taxon>eudicotyledons</taxon>
        <taxon>Gunneridae</taxon>
        <taxon>Pentapetalae</taxon>
        <taxon>rosids</taxon>
        <taxon>Vitales</taxon>
        <taxon>Vitaceae</taxon>
        <taxon>Viteae</taxon>
        <taxon>Vitis</taxon>
    </lineage>
</organism>
<proteinExistence type="predicted"/>